<feature type="domain" description="Secretin/TonB short N-terminal" evidence="5">
    <location>
        <begin position="70"/>
        <end position="121"/>
    </location>
</feature>
<dbReference type="NCBIfam" id="TIGR04057">
    <property type="entry name" value="SusC_RagA_signa"/>
    <property type="match status" value="1"/>
</dbReference>
<dbReference type="InterPro" id="IPR011662">
    <property type="entry name" value="Secretin/TonB_short_N"/>
</dbReference>
<dbReference type="InterPro" id="IPR008969">
    <property type="entry name" value="CarboxyPept-like_regulatory"/>
</dbReference>
<protein>
    <submittedName>
        <fullName evidence="6">SusC/RagA family TonB-linked outer membrane protein</fullName>
    </submittedName>
</protein>
<sequence length="1144" mass="129045">MINYDFSLLWKKKIPDGIEQLFRIMKLTSLLLLAVCLHLSAETRSQTVSLNVKNQPIKNVFQAIEKQTNLTVIFNDRLVNRSAPVSIHVHNMSLTEALETLLKPVSLTYQITENTIVITKRATSPPPETLRAPVLQQQQRVISGQVTDNQGEFLQGVTVSIQGTAVATTTDEAGRYQLTLPANSTTVIFSLVGYERIEHALTETENTVNISMIPAISDLDEVVVVAYGTQKKISVTGAIASIQTKEIKQSPAANLAVTLAGRLPGLTALQRSGEPGRDYTALFLRGMGTLNATAPIILVDGVEREMTYIDPNEVESVSILKDASSTALFGVRGANGVILVTTKRGSSGKPAIGLTYEQGLQGFTRSPSVLNAYEWASLRNQAWTNDNPNVDPNDPVNQPPYSEYALDRFLYQDYPEAYPNTNWQKLLFNDWVSQQRYNLNITGGGDYVQYFVNVGFLDQGGQWKISPDVTEYDPSGFLKRYNFRSNIDAKLNKSGTLSTFLNAAGYFEQVNSPNADTEEIFRRTYSFFPVVLPGPLSPDGEVLIGPGNYNVSPWALINRSGYRRETRNNITASWGLKQDLDRLTEGLSAKFMASFDTRTVYSLTASKEYQRWIQVIDLNTPNHLGMDSVEYRRMFLELENTPLSIGSGSNFQSFFNFQLSADYQRTFNDKHTVTGMLLAQQEVRVMPNDRLPFNLRGISLRAMYGYDNRYFAEFNAGYNGSEQFAKGRRYGFFPTISGGWLISNENVLKDNPYLTMLKLRASYGRVGSDRLGSRRFLYLDDIQRQTGGGYSGSLGRGGKIAENYLGNPYIQWEVAEKTNIGLELGLLNDITLMVDVFKENRNNILINRQTIPMVYGIEASRMSPVNMGVVENQGYEIELNYNKRINNDWSILSKLNYNFARNKVVFSDELPYPDDYAHRYRQTGYRIGQVFGYPLRDGYYASYDEIEAEGLNYVGYTVRPGDFKYQDTNNDGMIDERDMVPIGYSGVPEYTFGGAFNVNYRNFDVSFLFQGILNVTQPLSGYGTMGMYDFRDRHRYAWTAERAAAGEEIRYPRLSLGSSVSERDVNAFFIENRSFIRLKNAEIGYRLPTSVSNRIGAKEVRFYVNGLNLITWDWMRTNDFDPEVNNSLSYPVYRVFNGGVNVTF</sequence>
<keyword evidence="3 4" id="KW-0998">Cell outer membrane</keyword>
<dbReference type="InterPro" id="IPR018247">
    <property type="entry name" value="EF_Hand_1_Ca_BS"/>
</dbReference>
<evidence type="ECO:0000313" key="7">
    <source>
        <dbReference type="Proteomes" id="UP000597338"/>
    </source>
</evidence>
<name>A0ABQ1M078_9SPHI</name>
<evidence type="ECO:0000256" key="2">
    <source>
        <dbReference type="ARBA" id="ARBA00023136"/>
    </source>
</evidence>
<dbReference type="Gene3D" id="2.60.40.1120">
    <property type="entry name" value="Carboxypeptidase-like, regulatory domain"/>
    <property type="match status" value="1"/>
</dbReference>
<dbReference type="Gene3D" id="3.55.50.30">
    <property type="match status" value="1"/>
</dbReference>
<dbReference type="SUPFAM" id="SSF56935">
    <property type="entry name" value="Porins"/>
    <property type="match status" value="1"/>
</dbReference>
<dbReference type="PROSITE" id="PS52016">
    <property type="entry name" value="TONB_DEPENDENT_REC_3"/>
    <property type="match status" value="1"/>
</dbReference>
<reference evidence="7" key="1">
    <citation type="journal article" date="2019" name="Int. J. Syst. Evol. Microbiol.">
        <title>The Global Catalogue of Microorganisms (GCM) 10K type strain sequencing project: providing services to taxonomists for standard genome sequencing and annotation.</title>
        <authorList>
            <consortium name="The Broad Institute Genomics Platform"/>
            <consortium name="The Broad Institute Genome Sequencing Center for Infectious Disease"/>
            <person name="Wu L."/>
            <person name="Ma J."/>
        </authorList>
    </citation>
    <scope>NUCLEOTIDE SEQUENCE [LARGE SCALE GENOMIC DNA]</scope>
    <source>
        <strain evidence="7">CGMCC 1.15342</strain>
    </source>
</reference>
<dbReference type="RefSeq" id="WP_229717550.1">
    <property type="nucleotide sequence ID" value="NZ_BMIK01000008.1"/>
</dbReference>
<comment type="caution">
    <text evidence="6">The sequence shown here is derived from an EMBL/GenBank/DDBJ whole genome shotgun (WGS) entry which is preliminary data.</text>
</comment>
<accession>A0ABQ1M078</accession>
<proteinExistence type="inferred from homology"/>
<dbReference type="InterPro" id="IPR023996">
    <property type="entry name" value="TonB-dep_OMP_SusC/RagA"/>
</dbReference>
<dbReference type="InterPro" id="IPR037066">
    <property type="entry name" value="Plug_dom_sf"/>
</dbReference>
<dbReference type="Proteomes" id="UP000597338">
    <property type="component" value="Unassembled WGS sequence"/>
</dbReference>
<keyword evidence="4" id="KW-1134">Transmembrane beta strand</keyword>
<organism evidence="6 7">
    <name type="scientific">Parapedobacter defluvii</name>
    <dbReference type="NCBI Taxonomy" id="2045106"/>
    <lineage>
        <taxon>Bacteria</taxon>
        <taxon>Pseudomonadati</taxon>
        <taxon>Bacteroidota</taxon>
        <taxon>Sphingobacteriia</taxon>
        <taxon>Sphingobacteriales</taxon>
        <taxon>Sphingobacteriaceae</taxon>
        <taxon>Parapedobacter</taxon>
    </lineage>
</organism>
<evidence type="ECO:0000256" key="3">
    <source>
        <dbReference type="ARBA" id="ARBA00023237"/>
    </source>
</evidence>
<comment type="subcellular location">
    <subcellularLocation>
        <location evidence="4">Cell outer membrane</location>
        <topology evidence="4">Multi-pass membrane protein</topology>
    </subcellularLocation>
</comment>
<dbReference type="PROSITE" id="PS00018">
    <property type="entry name" value="EF_HAND_1"/>
    <property type="match status" value="1"/>
</dbReference>
<comment type="similarity">
    <text evidence="4">Belongs to the TonB-dependent receptor family.</text>
</comment>
<dbReference type="Pfam" id="PF07715">
    <property type="entry name" value="Plug"/>
    <property type="match status" value="1"/>
</dbReference>
<dbReference type="InterPro" id="IPR039426">
    <property type="entry name" value="TonB-dep_rcpt-like"/>
</dbReference>
<keyword evidence="7" id="KW-1185">Reference proteome</keyword>
<evidence type="ECO:0000256" key="4">
    <source>
        <dbReference type="PROSITE-ProRule" id="PRU01360"/>
    </source>
</evidence>
<keyword evidence="4" id="KW-0812">Transmembrane</keyword>
<evidence type="ECO:0000259" key="5">
    <source>
        <dbReference type="SMART" id="SM00965"/>
    </source>
</evidence>
<dbReference type="InterPro" id="IPR012910">
    <property type="entry name" value="Plug_dom"/>
</dbReference>
<keyword evidence="1 4" id="KW-0813">Transport</keyword>
<dbReference type="SUPFAM" id="SSF49464">
    <property type="entry name" value="Carboxypeptidase regulatory domain-like"/>
    <property type="match status" value="1"/>
</dbReference>
<dbReference type="Pfam" id="PF07660">
    <property type="entry name" value="STN"/>
    <property type="match status" value="1"/>
</dbReference>
<dbReference type="NCBIfam" id="TIGR04056">
    <property type="entry name" value="OMP_RagA_SusC"/>
    <property type="match status" value="1"/>
</dbReference>
<dbReference type="EMBL" id="BMIK01000008">
    <property type="protein sequence ID" value="GGC32098.1"/>
    <property type="molecule type" value="Genomic_DNA"/>
</dbReference>
<evidence type="ECO:0000256" key="1">
    <source>
        <dbReference type="ARBA" id="ARBA00022448"/>
    </source>
</evidence>
<dbReference type="Gene3D" id="2.170.130.10">
    <property type="entry name" value="TonB-dependent receptor, plug domain"/>
    <property type="match status" value="1"/>
</dbReference>
<dbReference type="InterPro" id="IPR023997">
    <property type="entry name" value="TonB-dep_OMP_SusC/RagA_CS"/>
</dbReference>
<gene>
    <name evidence="6" type="ORF">GCM10011386_25270</name>
</gene>
<keyword evidence="2 4" id="KW-0472">Membrane</keyword>
<evidence type="ECO:0000313" key="6">
    <source>
        <dbReference type="EMBL" id="GGC32098.1"/>
    </source>
</evidence>
<dbReference type="SMART" id="SM00965">
    <property type="entry name" value="STN"/>
    <property type="match status" value="1"/>
</dbReference>
<dbReference type="Pfam" id="PF13715">
    <property type="entry name" value="CarbopepD_reg_2"/>
    <property type="match status" value="1"/>
</dbReference>